<evidence type="ECO:0008006" key="3">
    <source>
        <dbReference type="Google" id="ProtNLM"/>
    </source>
</evidence>
<organism evidence="1 2">
    <name type="scientific">Monosporascus cannonballus</name>
    <dbReference type="NCBI Taxonomy" id="155416"/>
    <lineage>
        <taxon>Eukaryota</taxon>
        <taxon>Fungi</taxon>
        <taxon>Dikarya</taxon>
        <taxon>Ascomycota</taxon>
        <taxon>Pezizomycotina</taxon>
        <taxon>Sordariomycetes</taxon>
        <taxon>Xylariomycetidae</taxon>
        <taxon>Xylariales</taxon>
        <taxon>Xylariales incertae sedis</taxon>
        <taxon>Monosporascus</taxon>
    </lineage>
</organism>
<reference evidence="1 2" key="1">
    <citation type="submission" date="2018-06" db="EMBL/GenBank/DDBJ databases">
        <title>Complete Genomes of Monosporascus.</title>
        <authorList>
            <person name="Robinson A.J."/>
            <person name="Natvig D.O."/>
        </authorList>
    </citation>
    <scope>NUCLEOTIDE SEQUENCE [LARGE SCALE GENOMIC DNA]</scope>
    <source>
        <strain evidence="1 2">CBS 609.92</strain>
    </source>
</reference>
<protein>
    <recommendedName>
        <fullName evidence="3">Glycosyl transferase 64 domain-containing protein</fullName>
    </recommendedName>
</protein>
<evidence type="ECO:0000313" key="1">
    <source>
        <dbReference type="EMBL" id="RYO82952.1"/>
    </source>
</evidence>
<keyword evidence="2" id="KW-1185">Reference proteome</keyword>
<dbReference type="InterPro" id="IPR002654">
    <property type="entry name" value="Glyco_trans_25"/>
</dbReference>
<accession>A0ABY0H3A5</accession>
<dbReference type="Proteomes" id="UP000294003">
    <property type="component" value="Unassembled WGS sequence"/>
</dbReference>
<dbReference type="CDD" id="cd06532">
    <property type="entry name" value="Glyco_transf_25"/>
    <property type="match status" value="1"/>
</dbReference>
<comment type="caution">
    <text evidence="1">The sequence shown here is derived from an EMBL/GenBank/DDBJ whole genome shotgun (WGS) entry which is preliminary data.</text>
</comment>
<gene>
    <name evidence="1" type="ORF">DL762_006374</name>
</gene>
<dbReference type="EMBL" id="QJNS01000200">
    <property type="protein sequence ID" value="RYO82952.1"/>
    <property type="molecule type" value="Genomic_DNA"/>
</dbReference>
<name>A0ABY0H3A5_9PEZI</name>
<sequence length="322" mass="35808">MYVGQGFLRILCLAAAALLICTTWLSLGSLLLGPRSIRGYVSSHIQLTRWTQLAVDSGRSDVFNETLGFEKVFVIGLPERSDNRDALSLMTSVTGFRLTWIDGVHGSSTPDKALPFGWDRKLMPDTHLGSWRSHINAIRLIVEDGLSSALIMEDDMDWDVHLKTQLSQFAPAAQTLEAGFHRNQTLASPSPYGRDWDLLWLGSCATTFDAQLPEHLRIPEAERDGRQVLIRDNVYSFAYALSAAGARKALRYLGLEGQHKPFDNHPSDLCRLRADGMRGDSDIGGSSGGVRELGFTENMLHSTRLNLANLIRGLEPEQQWED</sequence>
<proteinExistence type="predicted"/>
<evidence type="ECO:0000313" key="2">
    <source>
        <dbReference type="Proteomes" id="UP000294003"/>
    </source>
</evidence>